<sequence length="301" mass="34499">MPRNHLAHADCLEAMASWPEDVIDLIFADPPYNIGFDYDGHYHDKLTDDEYVDWTCRWIDACARLLKPTGSFYVLIGDEYAAECRVHLKKLQREGQLLFRNWIVWHYTFGQRCKVKFNRSHAHLFYCVGSASVGRQGKPRADLARRRSFTFNHEAIAVPSARQTTYKDKRANPAGKLPDDTWYLKNYPDTANWYVRPQEASEDAGGGYFEPDLDTWYQSRLCGTFKERRGWHPCQLPEALLERIVKVSSNPGDLVFDPFVGSGTTLAVARRLGRDYLGCEQSEAYAEQALERIEGEAVTTA</sequence>
<gene>
    <name evidence="6" type="primary">yhdJ</name>
    <name evidence="6" type="ORF">Pan265_01780</name>
</gene>
<keyword evidence="2 6" id="KW-0489">Methyltransferase</keyword>
<dbReference type="PROSITE" id="PS00092">
    <property type="entry name" value="N6_MTASE"/>
    <property type="match status" value="1"/>
</dbReference>
<evidence type="ECO:0000259" key="5">
    <source>
        <dbReference type="Pfam" id="PF01555"/>
    </source>
</evidence>
<dbReference type="GO" id="GO:0003677">
    <property type="term" value="F:DNA binding"/>
    <property type="evidence" value="ECO:0007669"/>
    <property type="project" value="InterPro"/>
</dbReference>
<evidence type="ECO:0000256" key="4">
    <source>
        <dbReference type="RuleBase" id="RU362026"/>
    </source>
</evidence>
<accession>A0A518BTP8</accession>
<dbReference type="PANTHER" id="PTHR13370">
    <property type="entry name" value="RNA METHYLASE-RELATED"/>
    <property type="match status" value="1"/>
</dbReference>
<dbReference type="PRINTS" id="PR00508">
    <property type="entry name" value="S21N4MTFRASE"/>
</dbReference>
<feature type="domain" description="DNA methylase N-4/N-6" evidence="5">
    <location>
        <begin position="23"/>
        <end position="290"/>
    </location>
</feature>
<dbReference type="EMBL" id="CP036280">
    <property type="protein sequence ID" value="QDU70352.1"/>
    <property type="molecule type" value="Genomic_DNA"/>
</dbReference>
<dbReference type="GO" id="GO:0032259">
    <property type="term" value="P:methylation"/>
    <property type="evidence" value="ECO:0007669"/>
    <property type="project" value="UniProtKB-KW"/>
</dbReference>
<dbReference type="EC" id="2.1.1.-" evidence="4"/>
<dbReference type="Proteomes" id="UP000320386">
    <property type="component" value="Chromosome"/>
</dbReference>
<dbReference type="InterPro" id="IPR002052">
    <property type="entry name" value="DNA_methylase_N6_adenine_CS"/>
</dbReference>
<proteinExistence type="inferred from homology"/>
<keyword evidence="3 6" id="KW-0808">Transferase</keyword>
<dbReference type="OrthoDB" id="9773571at2"/>
<comment type="similarity">
    <text evidence="1 4">Belongs to the N(4)/N(6)-methyltransferase family.</text>
</comment>
<dbReference type="REBASE" id="355820">
    <property type="entry name" value="M.PbaPan265ORF1780P"/>
</dbReference>
<evidence type="ECO:0000313" key="7">
    <source>
        <dbReference type="Proteomes" id="UP000320386"/>
    </source>
</evidence>
<dbReference type="Pfam" id="PF01555">
    <property type="entry name" value="N6_N4_Mtase"/>
    <property type="match status" value="1"/>
</dbReference>
<organism evidence="6 7">
    <name type="scientific">Mucisphaera calidilacus</name>
    <dbReference type="NCBI Taxonomy" id="2527982"/>
    <lineage>
        <taxon>Bacteria</taxon>
        <taxon>Pseudomonadati</taxon>
        <taxon>Planctomycetota</taxon>
        <taxon>Phycisphaerae</taxon>
        <taxon>Phycisphaerales</taxon>
        <taxon>Phycisphaeraceae</taxon>
        <taxon>Mucisphaera</taxon>
    </lineage>
</organism>
<dbReference type="AlphaFoldDB" id="A0A518BTP8"/>
<evidence type="ECO:0000256" key="2">
    <source>
        <dbReference type="ARBA" id="ARBA00022603"/>
    </source>
</evidence>
<keyword evidence="7" id="KW-1185">Reference proteome</keyword>
<dbReference type="GO" id="GO:0008170">
    <property type="term" value="F:N-methyltransferase activity"/>
    <property type="evidence" value="ECO:0007669"/>
    <property type="project" value="InterPro"/>
</dbReference>
<dbReference type="InterPro" id="IPR001091">
    <property type="entry name" value="RM_Methyltransferase"/>
</dbReference>
<dbReference type="SUPFAM" id="SSF53335">
    <property type="entry name" value="S-adenosyl-L-methionine-dependent methyltransferases"/>
    <property type="match status" value="1"/>
</dbReference>
<dbReference type="GO" id="GO:0009007">
    <property type="term" value="F:site-specific DNA-methyltransferase (adenine-specific) activity"/>
    <property type="evidence" value="ECO:0007669"/>
    <property type="project" value="TreeGrafter"/>
</dbReference>
<protein>
    <recommendedName>
        <fullName evidence="4">Methyltransferase</fullName>
        <ecNumber evidence="4">2.1.1.-</ecNumber>
    </recommendedName>
</protein>
<dbReference type="GO" id="GO:0005737">
    <property type="term" value="C:cytoplasm"/>
    <property type="evidence" value="ECO:0007669"/>
    <property type="project" value="TreeGrafter"/>
</dbReference>
<dbReference type="InterPro" id="IPR002941">
    <property type="entry name" value="DNA_methylase_N4/N6"/>
</dbReference>
<evidence type="ECO:0000256" key="3">
    <source>
        <dbReference type="ARBA" id="ARBA00022679"/>
    </source>
</evidence>
<name>A0A518BTP8_9BACT</name>
<dbReference type="KEGG" id="mcad:Pan265_01780"/>
<dbReference type="InterPro" id="IPR029063">
    <property type="entry name" value="SAM-dependent_MTases_sf"/>
</dbReference>
<reference evidence="6 7" key="1">
    <citation type="submission" date="2019-02" db="EMBL/GenBank/DDBJ databases">
        <title>Deep-cultivation of Planctomycetes and their phenomic and genomic characterization uncovers novel biology.</title>
        <authorList>
            <person name="Wiegand S."/>
            <person name="Jogler M."/>
            <person name="Boedeker C."/>
            <person name="Pinto D."/>
            <person name="Vollmers J."/>
            <person name="Rivas-Marin E."/>
            <person name="Kohn T."/>
            <person name="Peeters S.H."/>
            <person name="Heuer A."/>
            <person name="Rast P."/>
            <person name="Oberbeckmann S."/>
            <person name="Bunk B."/>
            <person name="Jeske O."/>
            <person name="Meyerdierks A."/>
            <person name="Storesund J.E."/>
            <person name="Kallscheuer N."/>
            <person name="Luecker S."/>
            <person name="Lage O.M."/>
            <person name="Pohl T."/>
            <person name="Merkel B.J."/>
            <person name="Hornburger P."/>
            <person name="Mueller R.-W."/>
            <person name="Bruemmer F."/>
            <person name="Labrenz M."/>
            <person name="Spormann A.M."/>
            <person name="Op den Camp H."/>
            <person name="Overmann J."/>
            <person name="Amann R."/>
            <person name="Jetten M.S.M."/>
            <person name="Mascher T."/>
            <person name="Medema M.H."/>
            <person name="Devos D.P."/>
            <person name="Kaster A.-K."/>
            <person name="Ovreas L."/>
            <person name="Rohde M."/>
            <person name="Galperin M.Y."/>
            <person name="Jogler C."/>
        </authorList>
    </citation>
    <scope>NUCLEOTIDE SEQUENCE [LARGE SCALE GENOMIC DNA]</scope>
    <source>
        <strain evidence="6 7">Pan265</strain>
    </source>
</reference>
<evidence type="ECO:0000256" key="1">
    <source>
        <dbReference type="ARBA" id="ARBA00006594"/>
    </source>
</evidence>
<dbReference type="Gene3D" id="3.40.50.150">
    <property type="entry name" value="Vaccinia Virus protein VP39"/>
    <property type="match status" value="1"/>
</dbReference>
<dbReference type="PANTHER" id="PTHR13370:SF3">
    <property type="entry name" value="TRNA (GUANINE(10)-N2)-METHYLTRANSFERASE HOMOLOG"/>
    <property type="match status" value="1"/>
</dbReference>
<evidence type="ECO:0000313" key="6">
    <source>
        <dbReference type="EMBL" id="QDU70352.1"/>
    </source>
</evidence>